<keyword evidence="1" id="KW-0378">Hydrolase</keyword>
<name>A0A1C3PFT5_9ACTN</name>
<dbReference type="Proteomes" id="UP000199013">
    <property type="component" value="Unassembled WGS sequence"/>
</dbReference>
<dbReference type="PANTHER" id="PTHR43434:SF1">
    <property type="entry name" value="PHOSPHOGLYCOLATE PHOSPHATASE"/>
    <property type="match status" value="1"/>
</dbReference>
<keyword evidence="2" id="KW-1185">Reference proteome</keyword>
<reference evidence="2" key="1">
    <citation type="submission" date="2016-02" db="EMBL/GenBank/DDBJ databases">
        <authorList>
            <person name="Wibberg D."/>
        </authorList>
    </citation>
    <scope>NUCLEOTIDE SEQUENCE [LARGE SCALE GENOMIC DNA]</scope>
</reference>
<accession>A0A1C3PFT5</accession>
<dbReference type="AlphaFoldDB" id="A0A1C3PFT5"/>
<dbReference type="PANTHER" id="PTHR43434">
    <property type="entry name" value="PHOSPHOGLYCOLATE PHOSPHATASE"/>
    <property type="match status" value="1"/>
</dbReference>
<organism evidence="1 2">
    <name type="scientific">Candidatus Protofrankia californiensis</name>
    <dbReference type="NCBI Taxonomy" id="1839754"/>
    <lineage>
        <taxon>Bacteria</taxon>
        <taxon>Bacillati</taxon>
        <taxon>Actinomycetota</taxon>
        <taxon>Actinomycetes</taxon>
        <taxon>Frankiales</taxon>
        <taxon>Frankiaceae</taxon>
        <taxon>Protofrankia</taxon>
    </lineage>
</organism>
<dbReference type="Pfam" id="PF13242">
    <property type="entry name" value="Hydrolase_like"/>
    <property type="match status" value="1"/>
</dbReference>
<evidence type="ECO:0000313" key="2">
    <source>
        <dbReference type="Proteomes" id="UP000199013"/>
    </source>
</evidence>
<dbReference type="GO" id="GO:0006281">
    <property type="term" value="P:DNA repair"/>
    <property type="evidence" value="ECO:0007669"/>
    <property type="project" value="TreeGrafter"/>
</dbReference>
<dbReference type="InterPro" id="IPR023214">
    <property type="entry name" value="HAD_sf"/>
</dbReference>
<dbReference type="GO" id="GO:0008967">
    <property type="term" value="F:phosphoglycolate phosphatase activity"/>
    <property type="evidence" value="ECO:0007669"/>
    <property type="project" value="TreeGrafter"/>
</dbReference>
<gene>
    <name evidence="1" type="ORF">FDG2_5870</name>
</gene>
<dbReference type="InterPro" id="IPR036412">
    <property type="entry name" value="HAD-like_sf"/>
</dbReference>
<sequence length="132" mass="13338">MADGTVQSVVTGNIRSVVSTKLNVFGLTVHLDLEVGGYGDDDGDRAVLVRLAIKRAEVRYGVAFAPGRVVVIGDTPHGIEGAHGAGVRAVGVATGASNAAELAATGADAVLPDLTDVAAVRMAVFGELTADR</sequence>
<proteinExistence type="predicted"/>
<dbReference type="SUPFAM" id="SSF56784">
    <property type="entry name" value="HAD-like"/>
    <property type="match status" value="1"/>
</dbReference>
<protein>
    <submittedName>
        <fullName evidence="1">Haloacid dehalogenase domain-containing protein hydrolase</fullName>
    </submittedName>
</protein>
<evidence type="ECO:0000313" key="1">
    <source>
        <dbReference type="EMBL" id="SBW28691.1"/>
    </source>
</evidence>
<dbReference type="EMBL" id="FLUV01002422">
    <property type="protein sequence ID" value="SBW28691.1"/>
    <property type="molecule type" value="Genomic_DNA"/>
</dbReference>
<dbReference type="InterPro" id="IPR050155">
    <property type="entry name" value="HAD-like_hydrolase_sf"/>
</dbReference>
<dbReference type="Gene3D" id="3.40.50.1000">
    <property type="entry name" value="HAD superfamily/HAD-like"/>
    <property type="match status" value="1"/>
</dbReference>